<keyword evidence="2" id="KW-1185">Reference proteome</keyword>
<protein>
    <submittedName>
        <fullName evidence="1">12088_t:CDS:1</fullName>
    </submittedName>
</protein>
<organism evidence="1 2">
    <name type="scientific">Racocetra persica</name>
    <dbReference type="NCBI Taxonomy" id="160502"/>
    <lineage>
        <taxon>Eukaryota</taxon>
        <taxon>Fungi</taxon>
        <taxon>Fungi incertae sedis</taxon>
        <taxon>Mucoromycota</taxon>
        <taxon>Glomeromycotina</taxon>
        <taxon>Glomeromycetes</taxon>
        <taxon>Diversisporales</taxon>
        <taxon>Gigasporaceae</taxon>
        <taxon>Racocetra</taxon>
    </lineage>
</organism>
<proteinExistence type="predicted"/>
<sequence length="265" mass="30634">MAFSGFSIPMPNEVTVISLAAWIFYELGNLRNNTATRIFRAVDDIVIQFGFYSSIILSCYTSDTSCEGAKSILVIFMFLTSMFLIWFNWHFRSIDSSEPEKTWTLRTGIWLCIMSFAHAFVFKMEIKHGKDSLWSMLTFLFILISVFVCLTSTNKNVKSITFLLTALLMFHYTAMYQMEFGIFNRVPNLTNIRSERQPLMRNRNNHGAGNYEFNFCSKNSTFCCIILIPILLFITKNYETNQCSNIMRFLDKALKMKNVSTDAAT</sequence>
<evidence type="ECO:0000313" key="2">
    <source>
        <dbReference type="Proteomes" id="UP000789920"/>
    </source>
</evidence>
<reference evidence="1" key="1">
    <citation type="submission" date="2021-06" db="EMBL/GenBank/DDBJ databases">
        <authorList>
            <person name="Kallberg Y."/>
            <person name="Tangrot J."/>
            <person name="Rosling A."/>
        </authorList>
    </citation>
    <scope>NUCLEOTIDE SEQUENCE</scope>
    <source>
        <strain evidence="1">MA461A</strain>
    </source>
</reference>
<name>A0ACA9PZ96_9GLOM</name>
<dbReference type="EMBL" id="CAJVQC010025231">
    <property type="protein sequence ID" value="CAG8729226.1"/>
    <property type="molecule type" value="Genomic_DNA"/>
</dbReference>
<dbReference type="Proteomes" id="UP000789920">
    <property type="component" value="Unassembled WGS sequence"/>
</dbReference>
<feature type="non-terminal residue" evidence="1">
    <location>
        <position position="265"/>
    </location>
</feature>
<gene>
    <name evidence="1" type="ORF">RPERSI_LOCUS11989</name>
</gene>
<evidence type="ECO:0000313" key="1">
    <source>
        <dbReference type="EMBL" id="CAG8729226.1"/>
    </source>
</evidence>
<accession>A0ACA9PZ96</accession>
<comment type="caution">
    <text evidence="1">The sequence shown here is derived from an EMBL/GenBank/DDBJ whole genome shotgun (WGS) entry which is preliminary data.</text>
</comment>